<dbReference type="Proteomes" id="UP000295729">
    <property type="component" value="Unassembled WGS sequence"/>
</dbReference>
<dbReference type="Pfam" id="PF13679">
    <property type="entry name" value="Methyltransf_32"/>
    <property type="match status" value="1"/>
</dbReference>
<dbReference type="GO" id="GO:0032259">
    <property type="term" value="P:methylation"/>
    <property type="evidence" value="ECO:0007669"/>
    <property type="project" value="UniProtKB-KW"/>
</dbReference>
<reference evidence="2 3" key="1">
    <citation type="submission" date="2019-03" db="EMBL/GenBank/DDBJ databases">
        <title>Genomic Encyclopedia of Type Strains, Phase IV (KMG-IV): sequencing the most valuable type-strain genomes for metagenomic binning, comparative biology and taxonomic classification.</title>
        <authorList>
            <person name="Goeker M."/>
        </authorList>
    </citation>
    <scope>NUCLEOTIDE SEQUENCE [LARGE SCALE GENOMIC DNA]</scope>
    <source>
        <strain evidence="2 3">DSM 5604</strain>
    </source>
</reference>
<comment type="caution">
    <text evidence="2">The sequence shown here is derived from an EMBL/GenBank/DDBJ whole genome shotgun (WGS) entry which is preliminary data.</text>
</comment>
<sequence length="394" mass="44402">MLSEEGYQNLFKQLDAWLFEHKRLWDVQAFHSLELPWLETDPEMCQWLSCHEGIPSSDQVEAALLRFLPSFAPMQWNWGDLTQPDALVEPSSHFKAGIKGRKWSQIEAFSRSIQPTSEVVEWCAGKGHLGKLIAFQHQCAVHSLEWQASLCEAGQAEASKRQISQRFSHTDVLKGEGKSALCDASSAVALHACGDLHSTLIEQAIEAHIQYLAISPCCYHLTNSSNYRPLSQAALAACTHLSQDNLKLAVKEVVTAGAREQRLKDVELAYRLGFDALQRHVLQQDSYLTVPSCGKALLNDGFAAFVDWASQQKNLSFKLSSEALQEFESIGYQRVMQVQKVESVMQYFRRSLELWLVLDRALRLEETGYQTLITTFCDKAITPRNILITANLRA</sequence>
<evidence type="ECO:0000259" key="1">
    <source>
        <dbReference type="Pfam" id="PF13679"/>
    </source>
</evidence>
<dbReference type="EMBL" id="SNZA01000003">
    <property type="protein sequence ID" value="TDR13241.1"/>
    <property type="molecule type" value="Genomic_DNA"/>
</dbReference>
<dbReference type="PANTHER" id="PTHR13369">
    <property type="match status" value="1"/>
</dbReference>
<protein>
    <submittedName>
        <fullName evidence="2">Methyltransferase family protein</fullName>
    </submittedName>
</protein>
<evidence type="ECO:0000313" key="3">
    <source>
        <dbReference type="Proteomes" id="UP000295729"/>
    </source>
</evidence>
<gene>
    <name evidence="2" type="ORF">C8D85_2117</name>
</gene>
<dbReference type="GO" id="GO:0008168">
    <property type="term" value="F:methyltransferase activity"/>
    <property type="evidence" value="ECO:0007669"/>
    <property type="project" value="UniProtKB-KW"/>
</dbReference>
<name>A0A4V3DG67_9GAMM</name>
<dbReference type="InterPro" id="IPR025714">
    <property type="entry name" value="Methyltranfer_dom"/>
</dbReference>
<organism evidence="2 3">
    <name type="scientific">Marinomonas communis</name>
    <dbReference type="NCBI Taxonomy" id="28254"/>
    <lineage>
        <taxon>Bacteria</taxon>
        <taxon>Pseudomonadati</taxon>
        <taxon>Pseudomonadota</taxon>
        <taxon>Gammaproteobacteria</taxon>
        <taxon>Oceanospirillales</taxon>
        <taxon>Oceanospirillaceae</taxon>
        <taxon>Marinomonas</taxon>
    </lineage>
</organism>
<keyword evidence="2" id="KW-0489">Methyltransferase</keyword>
<proteinExistence type="predicted"/>
<feature type="domain" description="Methyltransferase" evidence="1">
    <location>
        <begin position="102"/>
        <end position="222"/>
    </location>
</feature>
<dbReference type="PANTHER" id="PTHR13369:SF0">
    <property type="entry name" value="GLUTATHIONE S-TRANSFERASE C-TERMINAL DOMAIN-CONTAINING PROTEIN"/>
    <property type="match status" value="1"/>
</dbReference>
<accession>A0A4V3DG67</accession>
<dbReference type="AlphaFoldDB" id="A0A4V3DG67"/>
<evidence type="ECO:0000313" key="2">
    <source>
        <dbReference type="EMBL" id="TDR13241.1"/>
    </source>
</evidence>
<keyword evidence="3" id="KW-1185">Reference proteome</keyword>
<keyword evidence="2" id="KW-0808">Transferase</keyword>